<dbReference type="PROSITE" id="PS51467">
    <property type="entry name" value="HARP"/>
    <property type="match status" value="1"/>
</dbReference>
<dbReference type="Pfam" id="PF00176">
    <property type="entry name" value="SNF2-rel_dom"/>
    <property type="match status" value="1"/>
</dbReference>
<dbReference type="AlphaFoldDB" id="A0A1J1IMK9"/>
<evidence type="ECO:0000256" key="3">
    <source>
        <dbReference type="ARBA" id="ARBA00023242"/>
    </source>
</evidence>
<dbReference type="GO" id="GO:0016787">
    <property type="term" value="F:hydrolase activity"/>
    <property type="evidence" value="ECO:0007669"/>
    <property type="project" value="UniProtKB-KW"/>
</dbReference>
<evidence type="ECO:0000256" key="1">
    <source>
        <dbReference type="ARBA" id="ARBA00004123"/>
    </source>
</evidence>
<dbReference type="Gene3D" id="3.40.50.300">
    <property type="entry name" value="P-loop containing nucleotide triphosphate hydrolases"/>
    <property type="match status" value="1"/>
</dbReference>
<dbReference type="SMART" id="SM00490">
    <property type="entry name" value="HELICc"/>
    <property type="match status" value="1"/>
</dbReference>
<dbReference type="CDD" id="cd18010">
    <property type="entry name" value="DEXHc_HARP_SMARCAL1"/>
    <property type="match status" value="1"/>
</dbReference>
<dbReference type="InterPro" id="IPR038718">
    <property type="entry name" value="SNF2-like_sf"/>
</dbReference>
<sequence length="850" mass="95996">MSLQSKSGNFCTPEEIKLKKQQAEERHKKFLQDLKLKKLQNNENNKDSAKSAEKSSTTITISAEQKAEIEKKRLAAIERAKAKNISLGKFSKFQPANVSSKINSTISNVDNSIVSLNSNKLVNTNSRNENRLKLPDGLSIGKEATTSTTTVLTPQQKAEVERKRLAALERAKANNILPRKFHSVPGNQQSKSVISEARHHPYQRPSTDTKVPPLIPKIPVICSLEIISEKRFVARLNNYNEAIINEFKKIPSKSYDQKTRNWSFSVEDYEKFCQNLENIKNFVKVEKVPEFVMKHIQRAIVASDESCLDSIESELTQTLLDFQKESICYGIARGGRVLLGDDMGLGKTRQALAIADFYRNDWPLLILTTASLRIMWRDQIVDLLPNVNVHDIRVMETSKESIGGAKVVICSYSGLENNMKRLMLHGFGMVIYDESHSLKNVKAKQTKNATELADKAFRVVLITGTPALSRPAELFPQLAILDSRFADWWSFTRRYCKGHQTQFGWDATGSSNLDELNVVLRKKFIIRRTKEELNEVFSGLGKKLREVVMLKDFKINESNNKIMKGFAQKFQENRGALKQQKSILMNWYTQTAELKAESVCRYIEDILKKNDEKLIIFAAHFSVMDALSNCLTNNKVCYVRIDGKTSSDVRQLNVNRFQNDSNVRCAILSIRACSAGITLTAASTVIFTELDWTPSMIIQAEGRVHRIGQEKQVKIIFLIAPGTADDEIWNLLNEKQKNLTKVGLVGVDENLSENLAASTFDAGTSAAGIATNSITNYFPSSQNTSKSSESFYTCEAEIRELVDDANDNDDDDIDMEEVLQKVEEMERVVVTKQEESDETFDSEMILEVEK</sequence>
<gene>
    <name evidence="9" type="primary">putative SWI</name>
    <name evidence="9" type="ORF">CLUMA_CG014355</name>
</gene>
<dbReference type="Gene3D" id="3.40.50.10810">
    <property type="entry name" value="Tandem AAA-ATPase domain"/>
    <property type="match status" value="1"/>
</dbReference>
<organism evidence="9 10">
    <name type="scientific">Clunio marinus</name>
    <dbReference type="NCBI Taxonomy" id="568069"/>
    <lineage>
        <taxon>Eukaryota</taxon>
        <taxon>Metazoa</taxon>
        <taxon>Ecdysozoa</taxon>
        <taxon>Arthropoda</taxon>
        <taxon>Hexapoda</taxon>
        <taxon>Insecta</taxon>
        <taxon>Pterygota</taxon>
        <taxon>Neoptera</taxon>
        <taxon>Endopterygota</taxon>
        <taxon>Diptera</taxon>
        <taxon>Nematocera</taxon>
        <taxon>Chironomoidea</taxon>
        <taxon>Chironomidae</taxon>
        <taxon>Clunio</taxon>
    </lineage>
</organism>
<dbReference type="EMBL" id="CVRI01000055">
    <property type="protein sequence ID" value="CRL01400.1"/>
    <property type="molecule type" value="Genomic_DNA"/>
</dbReference>
<evidence type="ECO:0000313" key="10">
    <source>
        <dbReference type="Proteomes" id="UP000183832"/>
    </source>
</evidence>
<keyword evidence="2" id="KW-0378">Hydrolase</keyword>
<evidence type="ECO:0000259" key="6">
    <source>
        <dbReference type="PROSITE" id="PS51192"/>
    </source>
</evidence>
<dbReference type="Pfam" id="PF00271">
    <property type="entry name" value="Helicase_C"/>
    <property type="match status" value="1"/>
</dbReference>
<feature type="domain" description="Helicase C-terminal" evidence="7">
    <location>
        <begin position="602"/>
        <end position="755"/>
    </location>
</feature>
<dbReference type="Proteomes" id="UP000183832">
    <property type="component" value="Unassembled WGS sequence"/>
</dbReference>
<keyword evidence="10" id="KW-1185">Reference proteome</keyword>
<dbReference type="PROSITE" id="PS51194">
    <property type="entry name" value="HELICASE_CTER"/>
    <property type="match status" value="1"/>
</dbReference>
<dbReference type="SUPFAM" id="SSF52540">
    <property type="entry name" value="P-loop containing nucleoside triphosphate hydrolases"/>
    <property type="match status" value="2"/>
</dbReference>
<dbReference type="SMART" id="SM00487">
    <property type="entry name" value="DEXDc"/>
    <property type="match status" value="1"/>
</dbReference>
<dbReference type="GO" id="GO:0031297">
    <property type="term" value="P:replication fork processing"/>
    <property type="evidence" value="ECO:0007669"/>
    <property type="project" value="TreeGrafter"/>
</dbReference>
<dbReference type="OrthoDB" id="2801544at2759"/>
<comment type="subcellular location">
    <subcellularLocation>
        <location evidence="1">Nucleus</location>
    </subcellularLocation>
</comment>
<feature type="compositionally biased region" description="Basic and acidic residues" evidence="5">
    <location>
        <begin position="44"/>
        <end position="53"/>
    </location>
</feature>
<reference evidence="9 10" key="1">
    <citation type="submission" date="2015-04" db="EMBL/GenBank/DDBJ databases">
        <authorList>
            <person name="Syromyatnikov M.Y."/>
            <person name="Popov V.N."/>
        </authorList>
    </citation>
    <scope>NUCLEOTIDE SEQUENCE [LARGE SCALE GENOMIC DNA]</scope>
</reference>
<dbReference type="GO" id="GO:0043596">
    <property type="term" value="C:nuclear replication fork"/>
    <property type="evidence" value="ECO:0007669"/>
    <property type="project" value="TreeGrafter"/>
</dbReference>
<dbReference type="Pfam" id="PF07443">
    <property type="entry name" value="HARP"/>
    <property type="match status" value="1"/>
</dbReference>
<feature type="domain" description="HARP" evidence="8">
    <location>
        <begin position="214"/>
        <end position="289"/>
    </location>
</feature>
<dbReference type="PROSITE" id="PS51192">
    <property type="entry name" value="HELICASE_ATP_BIND_1"/>
    <property type="match status" value="1"/>
</dbReference>
<dbReference type="InterPro" id="IPR049730">
    <property type="entry name" value="SNF2/RAD54-like_C"/>
</dbReference>
<dbReference type="PANTHER" id="PTHR45766">
    <property type="entry name" value="DNA ANNEALING HELICASE AND ENDONUCLEASE ZRANB3 FAMILY MEMBER"/>
    <property type="match status" value="1"/>
</dbReference>
<proteinExistence type="inferred from homology"/>
<name>A0A1J1IMK9_9DIPT</name>
<dbReference type="PANTHER" id="PTHR45766:SF6">
    <property type="entry name" value="SWI_SNF-RELATED MATRIX-ASSOCIATED ACTIN-DEPENDENT REGULATOR OF CHROMATIN SUBFAMILY A-LIKE PROTEIN 1"/>
    <property type="match status" value="1"/>
</dbReference>
<dbReference type="InterPro" id="IPR010003">
    <property type="entry name" value="HARP_dom"/>
</dbReference>
<keyword evidence="3" id="KW-0539">Nucleus</keyword>
<feature type="region of interest" description="Disordered" evidence="5">
    <location>
        <begin position="33"/>
        <end position="60"/>
    </location>
</feature>
<feature type="domain" description="Helicase ATP-binding" evidence="6">
    <location>
        <begin position="328"/>
        <end position="484"/>
    </location>
</feature>
<dbReference type="InterPro" id="IPR000330">
    <property type="entry name" value="SNF2_N"/>
</dbReference>
<evidence type="ECO:0000313" key="9">
    <source>
        <dbReference type="EMBL" id="CRL01400.1"/>
    </source>
</evidence>
<evidence type="ECO:0000259" key="7">
    <source>
        <dbReference type="PROSITE" id="PS51194"/>
    </source>
</evidence>
<accession>A0A1J1IMK9</accession>
<dbReference type="InterPro" id="IPR014001">
    <property type="entry name" value="Helicase_ATP-bd"/>
</dbReference>
<evidence type="ECO:0000256" key="5">
    <source>
        <dbReference type="SAM" id="MobiDB-lite"/>
    </source>
</evidence>
<protein>
    <submittedName>
        <fullName evidence="9">CLUMA_CG014355, isoform A</fullName>
    </submittedName>
</protein>
<evidence type="ECO:0000259" key="8">
    <source>
        <dbReference type="PROSITE" id="PS51467"/>
    </source>
</evidence>
<comment type="similarity">
    <text evidence="4">Belongs to the SNF2/RAD54 helicase family. SMARCAL1 subfamily.</text>
</comment>
<dbReference type="GO" id="GO:0006281">
    <property type="term" value="P:DNA repair"/>
    <property type="evidence" value="ECO:0007669"/>
    <property type="project" value="TreeGrafter"/>
</dbReference>
<evidence type="ECO:0000256" key="2">
    <source>
        <dbReference type="ARBA" id="ARBA00022801"/>
    </source>
</evidence>
<dbReference type="InterPro" id="IPR027417">
    <property type="entry name" value="P-loop_NTPase"/>
</dbReference>
<dbReference type="InterPro" id="IPR001650">
    <property type="entry name" value="Helicase_C-like"/>
</dbReference>
<dbReference type="STRING" id="568069.A0A1J1IMK9"/>
<evidence type="ECO:0000256" key="4">
    <source>
        <dbReference type="PROSITE-ProRule" id="PRU00800"/>
    </source>
</evidence>
<dbReference type="CDD" id="cd18793">
    <property type="entry name" value="SF2_C_SNF"/>
    <property type="match status" value="1"/>
</dbReference>
<dbReference type="GO" id="GO:0005524">
    <property type="term" value="F:ATP binding"/>
    <property type="evidence" value="ECO:0007669"/>
    <property type="project" value="InterPro"/>
</dbReference>
<feature type="non-terminal residue" evidence="9">
    <location>
        <position position="850"/>
    </location>
</feature>